<dbReference type="Proteomes" id="UP000029964">
    <property type="component" value="Unassembled WGS sequence"/>
</dbReference>
<keyword evidence="3" id="KW-1185">Reference proteome</keyword>
<feature type="region of interest" description="Disordered" evidence="1">
    <location>
        <begin position="1"/>
        <end position="94"/>
    </location>
</feature>
<dbReference type="OrthoDB" id="2139939at2759"/>
<feature type="compositionally biased region" description="Basic residues" evidence="1">
    <location>
        <begin position="59"/>
        <end position="87"/>
    </location>
</feature>
<feature type="compositionally biased region" description="Basic and acidic residues" evidence="1">
    <location>
        <begin position="233"/>
        <end position="294"/>
    </location>
</feature>
<dbReference type="HOGENOM" id="CLU_053559_0_0_1"/>
<gene>
    <name evidence="2" type="ORF">ACRE_027810</name>
</gene>
<organism evidence="2 3">
    <name type="scientific">Hapsidospora chrysogenum (strain ATCC 11550 / CBS 779.69 / DSM 880 / IAM 14645 / JCM 23072 / IMI 49137)</name>
    <name type="common">Acremonium chrysogenum</name>
    <dbReference type="NCBI Taxonomy" id="857340"/>
    <lineage>
        <taxon>Eukaryota</taxon>
        <taxon>Fungi</taxon>
        <taxon>Dikarya</taxon>
        <taxon>Ascomycota</taxon>
        <taxon>Pezizomycotina</taxon>
        <taxon>Sordariomycetes</taxon>
        <taxon>Hypocreomycetidae</taxon>
        <taxon>Hypocreales</taxon>
        <taxon>Bionectriaceae</taxon>
        <taxon>Hapsidospora</taxon>
    </lineage>
</organism>
<comment type="caution">
    <text evidence="2">The sequence shown here is derived from an EMBL/GenBank/DDBJ whole genome shotgun (WGS) entry which is preliminary data.</text>
</comment>
<feature type="compositionally biased region" description="Basic and acidic residues" evidence="1">
    <location>
        <begin position="1"/>
        <end position="44"/>
    </location>
</feature>
<proteinExistence type="predicted"/>
<sequence>MGSEYDSRDWRRSRESSRPHDSRRDRPRRDSSANEGRERRTRSPERKRRRTSSYSPERRRSRSPHSSHRHSSRRHHHRHSSRRRSRREKTEVAVPLPFSARALTKGDLPTFRPLFAYFLSLQKQLELEDLDEREVRGRWKSFVGKWNRGELAEGWYDPEMYQRVAEREPAPRHPRSPEPAPQDDSDEERDPANDSDDGYGPALPASAEGARRAGPGRAGPGIPSLQDLSARNEMIEEDRAASRDALRAARKADRGLQKERLEELLPRADAGTRERKLEKRQLVNDKMREFRDKSPGAAVEGDEGQLMGGGDSLEEYRRMKESEQRKKSEREIRREEMERAKREEMEERRRAWREREEGTVSMLREIARQRFG</sequence>
<dbReference type="EMBL" id="JPKY01000020">
    <property type="protein sequence ID" value="KFH46376.1"/>
    <property type="molecule type" value="Genomic_DNA"/>
</dbReference>
<dbReference type="AlphaFoldDB" id="A0A086TAJ4"/>
<dbReference type="PANTHER" id="PTHR34117:SF1">
    <property type="entry name" value="STYLE CELL-CYCLE INHIBITOR 1"/>
    <property type="match status" value="1"/>
</dbReference>
<dbReference type="PANTHER" id="PTHR34117">
    <property type="entry name" value="STYLE CELL-CYCLE INHIBITOR 1"/>
    <property type="match status" value="1"/>
</dbReference>
<name>A0A086TAJ4_HAPC1</name>
<feature type="compositionally biased region" description="Acidic residues" evidence="1">
    <location>
        <begin position="181"/>
        <end position="197"/>
    </location>
</feature>
<evidence type="ECO:0000313" key="3">
    <source>
        <dbReference type="Proteomes" id="UP000029964"/>
    </source>
</evidence>
<reference evidence="3" key="1">
    <citation type="journal article" date="2014" name="Genome Announc.">
        <title>Genome sequence and annotation of Acremonium chrysogenum, producer of the beta-lactam antibiotic cephalosporin C.</title>
        <authorList>
            <person name="Terfehr D."/>
            <person name="Dahlmann T.A."/>
            <person name="Specht T."/>
            <person name="Zadra I."/>
            <person name="Kuernsteiner H."/>
            <person name="Kueck U."/>
        </authorList>
    </citation>
    <scope>NUCLEOTIDE SEQUENCE [LARGE SCALE GENOMIC DNA]</scope>
    <source>
        <strain evidence="3">ATCC 11550 / CBS 779.69 / DSM 880 / IAM 14645 / JCM 23072 / IMI 49137</strain>
    </source>
</reference>
<feature type="region of interest" description="Disordered" evidence="1">
    <location>
        <begin position="162"/>
        <end position="354"/>
    </location>
</feature>
<evidence type="ECO:0000313" key="2">
    <source>
        <dbReference type="EMBL" id="KFH46376.1"/>
    </source>
</evidence>
<evidence type="ECO:0008006" key="4">
    <source>
        <dbReference type="Google" id="ProtNLM"/>
    </source>
</evidence>
<feature type="compositionally biased region" description="Basic and acidic residues" evidence="1">
    <location>
        <begin position="314"/>
        <end position="354"/>
    </location>
</feature>
<dbReference type="InterPro" id="IPR044688">
    <property type="entry name" value="SCI-1-like"/>
</dbReference>
<protein>
    <recommendedName>
        <fullName evidence="4">RNA helicase-like protein</fullName>
    </recommendedName>
</protein>
<accession>A0A086TAJ4</accession>
<evidence type="ECO:0000256" key="1">
    <source>
        <dbReference type="SAM" id="MobiDB-lite"/>
    </source>
</evidence>
<feature type="compositionally biased region" description="Low complexity" evidence="1">
    <location>
        <begin position="204"/>
        <end position="215"/>
    </location>
</feature>